<evidence type="ECO:0008006" key="3">
    <source>
        <dbReference type="Google" id="ProtNLM"/>
    </source>
</evidence>
<gene>
    <name evidence="1" type="ORF">MetfoDRAFT_1883</name>
</gene>
<dbReference type="AlphaFoldDB" id="H1L1F9"/>
<sequence>MKIGILSEGKYGERVHKVIGKKFNCDFIKVKYSGEFDDIKIDKDILEKLEDYDLFITYTTNPDLTYELVRQIRKINKNAFVIVGAWKGGGFKKQLEGFGNVFCPNLMCEIDESVLKNYLDEFPQLNKFLRYFGRPKVKIILENNKIKDIEILREAPCGSTSETLKEFIGKEINEKTLKNIGLRVQHFCRASKIRLFVDNECKKIKAGEIIVQSVKEGLIKD</sequence>
<dbReference type="EMBL" id="AGJL01000075">
    <property type="protein sequence ID" value="EHP83741.1"/>
    <property type="molecule type" value="Genomic_DNA"/>
</dbReference>
<organism evidence="1 2">
    <name type="scientific">Methanotorris formicicus Mc-S-70</name>
    <dbReference type="NCBI Taxonomy" id="647171"/>
    <lineage>
        <taxon>Archaea</taxon>
        <taxon>Methanobacteriati</taxon>
        <taxon>Methanobacteriota</taxon>
        <taxon>Methanomada group</taxon>
        <taxon>Methanococci</taxon>
        <taxon>Methanococcales</taxon>
        <taxon>Methanocaldococcaceae</taxon>
        <taxon>Methanotorris</taxon>
    </lineage>
</organism>
<evidence type="ECO:0000313" key="1">
    <source>
        <dbReference type="EMBL" id="EHP83741.1"/>
    </source>
</evidence>
<dbReference type="Pfam" id="PF02593">
    <property type="entry name" value="DUF166"/>
    <property type="match status" value="1"/>
</dbReference>
<name>H1L1F9_9EURY</name>
<proteinExistence type="predicted"/>
<dbReference type="STRING" id="647171.MetfoDRAFT_1883"/>
<dbReference type="Proteomes" id="UP000003706">
    <property type="component" value="Unassembled WGS sequence"/>
</dbReference>
<keyword evidence="2" id="KW-1185">Reference proteome</keyword>
<comment type="caution">
    <text evidence="1">The sequence shown here is derived from an EMBL/GenBank/DDBJ whole genome shotgun (WGS) entry which is preliminary data.</text>
</comment>
<reference evidence="1 2" key="1">
    <citation type="submission" date="2011-09" db="EMBL/GenBank/DDBJ databases">
        <title>The draft genome of Methanotorris formicicus Mc-S-70.</title>
        <authorList>
            <consortium name="US DOE Joint Genome Institute (JGI-PGF)"/>
            <person name="Lucas S."/>
            <person name="Han J."/>
            <person name="Lapidus A."/>
            <person name="Cheng J.-F."/>
            <person name="Goodwin L."/>
            <person name="Pitluck S."/>
            <person name="Peters L."/>
            <person name="Land M.L."/>
            <person name="Hauser L."/>
            <person name="Sieprawska-Lupa M."/>
            <person name="Takai K."/>
            <person name="Miyazaki J."/>
            <person name="Whitman W."/>
            <person name="Woyke T.J."/>
        </authorList>
    </citation>
    <scope>NUCLEOTIDE SEQUENCE [LARGE SCALE GENOMIC DNA]</scope>
    <source>
        <strain evidence="1 2">Mc-S-70</strain>
    </source>
</reference>
<protein>
    <recommendedName>
        <fullName evidence="3">Thymidylate synthase</fullName>
    </recommendedName>
</protein>
<dbReference type="RefSeq" id="WP_007045303.1">
    <property type="nucleotide sequence ID" value="NZ_AGJL01000075.1"/>
</dbReference>
<dbReference type="InterPro" id="IPR003745">
    <property type="entry name" value="DUF166"/>
</dbReference>
<dbReference type="PATRIC" id="fig|647171.4.peg.1819"/>
<accession>H1L1F9</accession>
<dbReference type="OrthoDB" id="146618at2157"/>
<evidence type="ECO:0000313" key="2">
    <source>
        <dbReference type="Proteomes" id="UP000003706"/>
    </source>
</evidence>